<dbReference type="GO" id="GO:0005886">
    <property type="term" value="C:plasma membrane"/>
    <property type="evidence" value="ECO:0007669"/>
    <property type="project" value="UniProtKB-SubCell"/>
</dbReference>
<dbReference type="Gene3D" id="1.20.1250.20">
    <property type="entry name" value="MFS general substrate transporter like domains"/>
    <property type="match status" value="1"/>
</dbReference>
<dbReference type="SUPFAM" id="SSF103473">
    <property type="entry name" value="MFS general substrate transporter"/>
    <property type="match status" value="1"/>
</dbReference>
<dbReference type="GO" id="GO:0022857">
    <property type="term" value="F:transmembrane transporter activity"/>
    <property type="evidence" value="ECO:0007669"/>
    <property type="project" value="InterPro"/>
</dbReference>
<feature type="transmembrane region" description="Helical" evidence="8">
    <location>
        <begin position="31"/>
        <end position="53"/>
    </location>
</feature>
<feature type="transmembrane region" description="Helical" evidence="8">
    <location>
        <begin position="90"/>
        <end position="110"/>
    </location>
</feature>
<evidence type="ECO:0000256" key="6">
    <source>
        <dbReference type="ARBA" id="ARBA00023136"/>
    </source>
</evidence>
<sequence length="405" mass="40743">MRLRRGRTPAGRPEGDERGEHRARRADRDTLALSTLAVLFASALGLSSVALPLRALDAGHGAGIIGLLVALSAFVQIVTRSRLGAVMRRVPDSVLLAFAPVALALCFAVVLASPSVASLAVGWVLLALARACFWTAGQTHAVRGRSSSLRGMARLNFWGSLGALVGPVLAGVLAESGIETALVTGIALAGLGIAPSLALERYPPFAKRQAKAKGAIWRRPGVDAACYSGATAGAWRGLMDGYVPVVLEAARHSSTTIGALVSVANATSVVGTVVIGKLRASWTAPTFVLSTLAAGLGLAVLGYVSGSVPVAALALGLSGLGAGVIQTLGPALAATSVGEQEKGEVMAAYGTVRTSAMFLAPLAVAGGIVVVPIPLALLIVGAGLALPSFAVGSLKRVPAPAPTAS</sequence>
<evidence type="ECO:0000313" key="10">
    <source>
        <dbReference type="Proteomes" id="UP000292507"/>
    </source>
</evidence>
<evidence type="ECO:0000256" key="2">
    <source>
        <dbReference type="ARBA" id="ARBA00022448"/>
    </source>
</evidence>
<name>A0A4Q7Y2E1_9ACTN</name>
<dbReference type="AlphaFoldDB" id="A0A4Q7Y2E1"/>
<feature type="transmembrane region" description="Helical" evidence="8">
    <location>
        <begin position="311"/>
        <end position="338"/>
    </location>
</feature>
<organism evidence="9 10">
    <name type="scientific">Blastococcus saxobsidens</name>
    <dbReference type="NCBI Taxonomy" id="138336"/>
    <lineage>
        <taxon>Bacteria</taxon>
        <taxon>Bacillati</taxon>
        <taxon>Actinomycetota</taxon>
        <taxon>Actinomycetes</taxon>
        <taxon>Geodermatophilales</taxon>
        <taxon>Geodermatophilaceae</taxon>
        <taxon>Blastococcus</taxon>
    </lineage>
</organism>
<keyword evidence="4 8" id="KW-0812">Transmembrane</keyword>
<evidence type="ECO:0000256" key="3">
    <source>
        <dbReference type="ARBA" id="ARBA00022475"/>
    </source>
</evidence>
<dbReference type="RefSeq" id="WP_165400421.1">
    <property type="nucleotide sequence ID" value="NZ_SHKV01000001.1"/>
</dbReference>
<evidence type="ECO:0000256" key="4">
    <source>
        <dbReference type="ARBA" id="ARBA00022692"/>
    </source>
</evidence>
<evidence type="ECO:0000313" key="9">
    <source>
        <dbReference type="EMBL" id="RZU30972.1"/>
    </source>
</evidence>
<keyword evidence="6 8" id="KW-0472">Membrane</keyword>
<keyword evidence="2" id="KW-0813">Transport</keyword>
<evidence type="ECO:0000256" key="8">
    <source>
        <dbReference type="SAM" id="Phobius"/>
    </source>
</evidence>
<feature type="transmembrane region" description="Helical" evidence="8">
    <location>
        <begin position="180"/>
        <end position="199"/>
    </location>
</feature>
<dbReference type="InterPro" id="IPR011701">
    <property type="entry name" value="MFS"/>
</dbReference>
<feature type="transmembrane region" description="Helical" evidence="8">
    <location>
        <begin position="257"/>
        <end position="276"/>
    </location>
</feature>
<evidence type="ECO:0000256" key="1">
    <source>
        <dbReference type="ARBA" id="ARBA00004651"/>
    </source>
</evidence>
<feature type="transmembrane region" description="Helical" evidence="8">
    <location>
        <begin position="358"/>
        <end position="386"/>
    </location>
</feature>
<feature type="compositionally biased region" description="Basic and acidic residues" evidence="7">
    <location>
        <begin position="13"/>
        <end position="26"/>
    </location>
</feature>
<feature type="transmembrane region" description="Helical" evidence="8">
    <location>
        <begin position="155"/>
        <end position="174"/>
    </location>
</feature>
<evidence type="ECO:0000256" key="5">
    <source>
        <dbReference type="ARBA" id="ARBA00022989"/>
    </source>
</evidence>
<keyword evidence="10" id="KW-1185">Reference proteome</keyword>
<dbReference type="InterPro" id="IPR036259">
    <property type="entry name" value="MFS_trans_sf"/>
</dbReference>
<protein>
    <submittedName>
        <fullName evidence="9">Putative MFS family arabinose efflux permease</fullName>
    </submittedName>
</protein>
<evidence type="ECO:0000256" key="7">
    <source>
        <dbReference type="SAM" id="MobiDB-lite"/>
    </source>
</evidence>
<feature type="transmembrane region" description="Helical" evidence="8">
    <location>
        <begin position="116"/>
        <end position="134"/>
    </location>
</feature>
<keyword evidence="3" id="KW-1003">Cell membrane</keyword>
<comment type="subcellular location">
    <subcellularLocation>
        <location evidence="1">Cell membrane</location>
        <topology evidence="1">Multi-pass membrane protein</topology>
    </subcellularLocation>
</comment>
<gene>
    <name evidence="9" type="ORF">BKA19_0608</name>
</gene>
<feature type="region of interest" description="Disordered" evidence="7">
    <location>
        <begin position="1"/>
        <end position="26"/>
    </location>
</feature>
<dbReference type="InterPro" id="IPR050171">
    <property type="entry name" value="MFS_Transporters"/>
</dbReference>
<reference evidence="9 10" key="1">
    <citation type="submission" date="2019-02" db="EMBL/GenBank/DDBJ databases">
        <title>Sequencing the genomes of 1000 actinobacteria strains.</title>
        <authorList>
            <person name="Klenk H.-P."/>
        </authorList>
    </citation>
    <scope>NUCLEOTIDE SEQUENCE [LARGE SCALE GENOMIC DNA]</scope>
    <source>
        <strain evidence="9 10">DSM 44509</strain>
    </source>
</reference>
<dbReference type="PANTHER" id="PTHR23517:SF3">
    <property type="entry name" value="INTEGRAL MEMBRANE TRANSPORT PROTEIN"/>
    <property type="match status" value="1"/>
</dbReference>
<accession>A0A4Q7Y2E1</accession>
<dbReference type="PANTHER" id="PTHR23517">
    <property type="entry name" value="RESISTANCE PROTEIN MDTM, PUTATIVE-RELATED-RELATED"/>
    <property type="match status" value="1"/>
</dbReference>
<dbReference type="Proteomes" id="UP000292507">
    <property type="component" value="Unassembled WGS sequence"/>
</dbReference>
<keyword evidence="5 8" id="KW-1133">Transmembrane helix</keyword>
<feature type="transmembrane region" description="Helical" evidence="8">
    <location>
        <begin position="59"/>
        <end position="78"/>
    </location>
</feature>
<feature type="transmembrane region" description="Helical" evidence="8">
    <location>
        <begin position="282"/>
        <end position="304"/>
    </location>
</feature>
<dbReference type="EMBL" id="SHKV01000001">
    <property type="protein sequence ID" value="RZU30972.1"/>
    <property type="molecule type" value="Genomic_DNA"/>
</dbReference>
<comment type="caution">
    <text evidence="9">The sequence shown here is derived from an EMBL/GenBank/DDBJ whole genome shotgun (WGS) entry which is preliminary data.</text>
</comment>
<dbReference type="Pfam" id="PF07690">
    <property type="entry name" value="MFS_1"/>
    <property type="match status" value="1"/>
</dbReference>
<proteinExistence type="predicted"/>